<evidence type="ECO:0000256" key="13">
    <source>
        <dbReference type="ARBA" id="ARBA00023157"/>
    </source>
</evidence>
<accession>A0A2P6RRT6</accession>
<dbReference type="Gene3D" id="1.10.510.10">
    <property type="entry name" value="Transferase(Phosphotransferase) domain 1"/>
    <property type="match status" value="1"/>
</dbReference>
<evidence type="ECO:0000256" key="4">
    <source>
        <dbReference type="ARBA" id="ARBA00022536"/>
    </source>
</evidence>
<dbReference type="InterPro" id="IPR017441">
    <property type="entry name" value="Protein_kinase_ATP_BS"/>
</dbReference>
<dbReference type="Gramene" id="PRQ49142">
    <property type="protein sequence ID" value="PRQ49142"/>
    <property type="gene ID" value="RchiOBHm_Chr2g0118651"/>
</dbReference>
<keyword evidence="4" id="KW-0245">EGF-like domain</keyword>
<dbReference type="GO" id="GO:0005524">
    <property type="term" value="F:ATP binding"/>
    <property type="evidence" value="ECO:0007669"/>
    <property type="project" value="UniProtKB-UniRule"/>
</dbReference>
<evidence type="ECO:0000256" key="14">
    <source>
        <dbReference type="ARBA" id="ARBA00023170"/>
    </source>
</evidence>
<keyword evidence="6" id="KW-0812">Transmembrane</keyword>
<evidence type="ECO:0000256" key="15">
    <source>
        <dbReference type="ARBA" id="ARBA00023180"/>
    </source>
</evidence>
<keyword evidence="8 18" id="KW-0547">Nucleotide-binding</keyword>
<gene>
    <name evidence="20" type="ORF">RchiOBHm_Chr2g0118651</name>
</gene>
<dbReference type="GO" id="GO:0004674">
    <property type="term" value="F:protein serine/threonine kinase activity"/>
    <property type="evidence" value="ECO:0007669"/>
    <property type="project" value="UniProtKB-KW"/>
</dbReference>
<dbReference type="GO" id="GO:0016020">
    <property type="term" value="C:membrane"/>
    <property type="evidence" value="ECO:0007669"/>
    <property type="project" value="UniProtKB-SubCell"/>
</dbReference>
<protein>
    <recommendedName>
        <fullName evidence="2">non-specific serine/threonine protein kinase</fullName>
        <ecNumber evidence="2">2.7.11.1</ecNumber>
    </recommendedName>
</protein>
<comment type="catalytic activity">
    <reaction evidence="16">
        <text>L-threonyl-[protein] + ATP = O-phospho-L-threonyl-[protein] + ADP + H(+)</text>
        <dbReference type="Rhea" id="RHEA:46608"/>
        <dbReference type="Rhea" id="RHEA-COMP:11060"/>
        <dbReference type="Rhea" id="RHEA-COMP:11605"/>
        <dbReference type="ChEBI" id="CHEBI:15378"/>
        <dbReference type="ChEBI" id="CHEBI:30013"/>
        <dbReference type="ChEBI" id="CHEBI:30616"/>
        <dbReference type="ChEBI" id="CHEBI:61977"/>
        <dbReference type="ChEBI" id="CHEBI:456216"/>
        <dbReference type="EC" id="2.7.11.1"/>
    </reaction>
</comment>
<proteinExistence type="predicted"/>
<evidence type="ECO:0000256" key="5">
    <source>
        <dbReference type="ARBA" id="ARBA00022679"/>
    </source>
</evidence>
<keyword evidence="10 18" id="KW-0067">ATP-binding</keyword>
<evidence type="ECO:0000256" key="7">
    <source>
        <dbReference type="ARBA" id="ARBA00022729"/>
    </source>
</evidence>
<keyword evidence="3" id="KW-0723">Serine/threonine-protein kinase</keyword>
<dbReference type="PANTHER" id="PTHR47976:SF7">
    <property type="entry name" value="RECEPTOR-LIKE SERINE_THREONINE-PROTEIN KINASE"/>
    <property type="match status" value="1"/>
</dbReference>
<evidence type="ECO:0000259" key="19">
    <source>
        <dbReference type="PROSITE" id="PS50011"/>
    </source>
</evidence>
<comment type="catalytic activity">
    <reaction evidence="17">
        <text>L-seryl-[protein] + ATP = O-phospho-L-seryl-[protein] + ADP + H(+)</text>
        <dbReference type="Rhea" id="RHEA:17989"/>
        <dbReference type="Rhea" id="RHEA-COMP:9863"/>
        <dbReference type="Rhea" id="RHEA-COMP:11604"/>
        <dbReference type="ChEBI" id="CHEBI:15378"/>
        <dbReference type="ChEBI" id="CHEBI:29999"/>
        <dbReference type="ChEBI" id="CHEBI:30616"/>
        <dbReference type="ChEBI" id="CHEBI:83421"/>
        <dbReference type="ChEBI" id="CHEBI:456216"/>
        <dbReference type="EC" id="2.7.11.1"/>
    </reaction>
</comment>
<evidence type="ECO:0000256" key="8">
    <source>
        <dbReference type="ARBA" id="ARBA00022741"/>
    </source>
</evidence>
<evidence type="ECO:0000256" key="16">
    <source>
        <dbReference type="ARBA" id="ARBA00047899"/>
    </source>
</evidence>
<keyword evidence="7" id="KW-0732">Signal</keyword>
<keyword evidence="5 20" id="KW-0808">Transferase</keyword>
<evidence type="ECO:0000256" key="18">
    <source>
        <dbReference type="PROSITE-ProRule" id="PRU10141"/>
    </source>
</evidence>
<comment type="caution">
    <text evidence="20">The sequence shown here is derived from an EMBL/GenBank/DDBJ whole genome shotgun (WGS) entry which is preliminary data.</text>
</comment>
<dbReference type="Gene3D" id="3.30.200.20">
    <property type="entry name" value="Phosphorylase Kinase, domain 1"/>
    <property type="match status" value="1"/>
</dbReference>
<dbReference type="EC" id="2.7.11.1" evidence="2"/>
<evidence type="ECO:0000256" key="2">
    <source>
        <dbReference type="ARBA" id="ARBA00012513"/>
    </source>
</evidence>
<keyword evidence="12" id="KW-0472">Membrane</keyword>
<keyword evidence="15" id="KW-0325">Glycoprotein</keyword>
<dbReference type="PANTHER" id="PTHR47976">
    <property type="entry name" value="G-TYPE LECTIN S-RECEPTOR-LIKE SERINE/THREONINE-PROTEIN KINASE SD2-5"/>
    <property type="match status" value="1"/>
</dbReference>
<dbReference type="PROSITE" id="PS50011">
    <property type="entry name" value="PROTEIN_KINASE_DOM"/>
    <property type="match status" value="1"/>
</dbReference>
<dbReference type="InterPro" id="IPR001245">
    <property type="entry name" value="Ser-Thr/Tyr_kinase_cat_dom"/>
</dbReference>
<dbReference type="SUPFAM" id="SSF56112">
    <property type="entry name" value="Protein kinase-like (PK-like)"/>
    <property type="match status" value="1"/>
</dbReference>
<dbReference type="OMA" id="YWEERME"/>
<dbReference type="FunFam" id="3.30.200.20:FF:000059">
    <property type="entry name" value="S-receptor-like serine/threonine-protein kinase"/>
    <property type="match status" value="1"/>
</dbReference>
<dbReference type="Pfam" id="PF07714">
    <property type="entry name" value="PK_Tyr_Ser-Thr"/>
    <property type="match status" value="1"/>
</dbReference>
<dbReference type="EMBL" id="PDCK01000040">
    <property type="protein sequence ID" value="PRQ49142.1"/>
    <property type="molecule type" value="Genomic_DNA"/>
</dbReference>
<evidence type="ECO:0000313" key="20">
    <source>
        <dbReference type="EMBL" id="PRQ49142.1"/>
    </source>
</evidence>
<dbReference type="AlphaFoldDB" id="A0A2P6RRT6"/>
<name>A0A2P6RRT6_ROSCH</name>
<dbReference type="Proteomes" id="UP000238479">
    <property type="component" value="Chromosome 2"/>
</dbReference>
<evidence type="ECO:0000256" key="11">
    <source>
        <dbReference type="ARBA" id="ARBA00022989"/>
    </source>
</evidence>
<feature type="domain" description="Protein kinase" evidence="19">
    <location>
        <begin position="29"/>
        <end position="147"/>
    </location>
</feature>
<keyword evidence="11" id="KW-1133">Transmembrane helix</keyword>
<evidence type="ECO:0000256" key="10">
    <source>
        <dbReference type="ARBA" id="ARBA00022840"/>
    </source>
</evidence>
<comment type="subcellular location">
    <subcellularLocation>
        <location evidence="1">Membrane</location>
        <topology evidence="1">Single-pass type I membrane protein</topology>
    </subcellularLocation>
</comment>
<evidence type="ECO:0000256" key="1">
    <source>
        <dbReference type="ARBA" id="ARBA00004479"/>
    </source>
</evidence>
<reference evidence="20 21" key="1">
    <citation type="journal article" date="2018" name="Nat. Genet.">
        <title>The Rosa genome provides new insights in the design of modern roses.</title>
        <authorList>
            <person name="Bendahmane M."/>
        </authorList>
    </citation>
    <scope>NUCLEOTIDE SEQUENCE [LARGE SCALE GENOMIC DNA]</scope>
    <source>
        <strain evidence="21">cv. Old Blush</strain>
    </source>
</reference>
<dbReference type="InterPro" id="IPR051343">
    <property type="entry name" value="G-type_lectin_kinases/EP1-like"/>
</dbReference>
<evidence type="ECO:0000256" key="9">
    <source>
        <dbReference type="ARBA" id="ARBA00022777"/>
    </source>
</evidence>
<evidence type="ECO:0000256" key="12">
    <source>
        <dbReference type="ARBA" id="ARBA00023136"/>
    </source>
</evidence>
<sequence>MNKLNGVVEWNEDVAPRLYAYEQLEKMTDNFKEVVGRGASATVYKGVMLSCQKLVAVKKLEKVAAEGAKEFQTEMKVIGRTHHRSLVRLLGYCLDGPKKLLVYEYMSNGSLADILFTPERKPYWEERMEIARNIAQGFLYLHEECDT</sequence>
<keyword evidence="13" id="KW-1015">Disulfide bond</keyword>
<dbReference type="InterPro" id="IPR000719">
    <property type="entry name" value="Prot_kinase_dom"/>
</dbReference>
<dbReference type="PROSITE" id="PS00107">
    <property type="entry name" value="PROTEIN_KINASE_ATP"/>
    <property type="match status" value="1"/>
</dbReference>
<keyword evidence="9" id="KW-0418">Kinase</keyword>
<feature type="binding site" evidence="18">
    <location>
        <position position="59"/>
    </location>
    <ligand>
        <name>ATP</name>
        <dbReference type="ChEBI" id="CHEBI:30616"/>
    </ligand>
</feature>
<organism evidence="20 21">
    <name type="scientific">Rosa chinensis</name>
    <name type="common">China rose</name>
    <dbReference type="NCBI Taxonomy" id="74649"/>
    <lineage>
        <taxon>Eukaryota</taxon>
        <taxon>Viridiplantae</taxon>
        <taxon>Streptophyta</taxon>
        <taxon>Embryophyta</taxon>
        <taxon>Tracheophyta</taxon>
        <taxon>Spermatophyta</taxon>
        <taxon>Magnoliopsida</taxon>
        <taxon>eudicotyledons</taxon>
        <taxon>Gunneridae</taxon>
        <taxon>Pentapetalae</taxon>
        <taxon>rosids</taxon>
        <taxon>fabids</taxon>
        <taxon>Rosales</taxon>
        <taxon>Rosaceae</taxon>
        <taxon>Rosoideae</taxon>
        <taxon>Rosoideae incertae sedis</taxon>
        <taxon>Rosa</taxon>
    </lineage>
</organism>
<keyword evidence="21" id="KW-1185">Reference proteome</keyword>
<evidence type="ECO:0000256" key="6">
    <source>
        <dbReference type="ARBA" id="ARBA00022692"/>
    </source>
</evidence>
<dbReference type="InterPro" id="IPR011009">
    <property type="entry name" value="Kinase-like_dom_sf"/>
</dbReference>
<evidence type="ECO:0000256" key="17">
    <source>
        <dbReference type="ARBA" id="ARBA00048679"/>
    </source>
</evidence>
<evidence type="ECO:0000313" key="21">
    <source>
        <dbReference type="Proteomes" id="UP000238479"/>
    </source>
</evidence>
<evidence type="ECO:0000256" key="3">
    <source>
        <dbReference type="ARBA" id="ARBA00022527"/>
    </source>
</evidence>
<keyword evidence="14" id="KW-0675">Receptor</keyword>